<proteinExistence type="predicted"/>
<reference evidence="2 3" key="1">
    <citation type="submission" date="2018-06" db="EMBL/GenBank/DDBJ databases">
        <authorList>
            <consortium name="Pathogen Informatics"/>
            <person name="Doyle S."/>
        </authorList>
    </citation>
    <scope>NUCLEOTIDE SEQUENCE [LARGE SCALE GENOMIC DNA]</scope>
    <source>
        <strain evidence="2 3">NCTC7911</strain>
    </source>
</reference>
<feature type="transmembrane region" description="Helical" evidence="1">
    <location>
        <begin position="16"/>
        <end position="37"/>
    </location>
</feature>
<keyword evidence="1" id="KW-0812">Transmembrane</keyword>
<organism evidence="2 3">
    <name type="scientific">Moraxella lacunata</name>
    <dbReference type="NCBI Taxonomy" id="477"/>
    <lineage>
        <taxon>Bacteria</taxon>
        <taxon>Pseudomonadati</taxon>
        <taxon>Pseudomonadota</taxon>
        <taxon>Gammaproteobacteria</taxon>
        <taxon>Moraxellales</taxon>
        <taxon>Moraxellaceae</taxon>
        <taxon>Moraxella</taxon>
    </lineage>
</organism>
<gene>
    <name evidence="2" type="ORF">NCTC7911_00752</name>
</gene>
<protein>
    <submittedName>
        <fullName evidence="2">Uncharacterized protein</fullName>
    </submittedName>
</protein>
<accession>A0A378QEN8</accession>
<name>A0A378QEN8_MORLA</name>
<dbReference type="EMBL" id="UGQC01000001">
    <property type="protein sequence ID" value="STY99377.1"/>
    <property type="molecule type" value="Genomic_DNA"/>
</dbReference>
<keyword evidence="1" id="KW-0472">Membrane</keyword>
<dbReference type="Proteomes" id="UP000254107">
    <property type="component" value="Unassembled WGS sequence"/>
</dbReference>
<dbReference type="AlphaFoldDB" id="A0A378QEN8"/>
<evidence type="ECO:0000256" key="1">
    <source>
        <dbReference type="SAM" id="Phobius"/>
    </source>
</evidence>
<keyword evidence="1" id="KW-1133">Transmembrane helix</keyword>
<keyword evidence="3" id="KW-1185">Reference proteome</keyword>
<evidence type="ECO:0000313" key="3">
    <source>
        <dbReference type="Proteomes" id="UP000254107"/>
    </source>
</evidence>
<sequence length="47" mass="5730">MKNNTDIEKIDKYLMLLFYFGVVVIISSLVLTCYYYFKVDFDYMIKK</sequence>
<evidence type="ECO:0000313" key="2">
    <source>
        <dbReference type="EMBL" id="STY99377.1"/>
    </source>
</evidence>